<dbReference type="InterPro" id="IPR014748">
    <property type="entry name" value="Enoyl-CoA_hydra_C"/>
</dbReference>
<dbReference type="PANTHER" id="PTHR43459">
    <property type="entry name" value="ENOYL-COA HYDRATASE"/>
    <property type="match status" value="1"/>
</dbReference>
<dbReference type="GO" id="GO:0004300">
    <property type="term" value="F:enoyl-CoA hydratase activity"/>
    <property type="evidence" value="ECO:0007669"/>
    <property type="project" value="UniProtKB-EC"/>
</dbReference>
<accession>A0A372L979</accession>
<keyword evidence="3" id="KW-1185">Reference proteome</keyword>
<evidence type="ECO:0000256" key="1">
    <source>
        <dbReference type="ARBA" id="ARBA00005254"/>
    </source>
</evidence>
<name>A0A372L979_9BACI</name>
<dbReference type="CDD" id="cd06558">
    <property type="entry name" value="crotonase-like"/>
    <property type="match status" value="1"/>
</dbReference>
<dbReference type="EMBL" id="QVTD01000011">
    <property type="protein sequence ID" value="RFU62100.1"/>
    <property type="molecule type" value="Genomic_DNA"/>
</dbReference>
<dbReference type="OrthoDB" id="9775794at2"/>
<dbReference type="SUPFAM" id="SSF52096">
    <property type="entry name" value="ClpP/crotonase"/>
    <property type="match status" value="1"/>
</dbReference>
<dbReference type="AlphaFoldDB" id="A0A372L979"/>
<evidence type="ECO:0000313" key="3">
    <source>
        <dbReference type="Proteomes" id="UP000262939"/>
    </source>
</evidence>
<dbReference type="Proteomes" id="UP000262939">
    <property type="component" value="Unassembled WGS sequence"/>
</dbReference>
<dbReference type="PANTHER" id="PTHR43459:SF1">
    <property type="entry name" value="EG:BACN32G11.4 PROTEIN"/>
    <property type="match status" value="1"/>
</dbReference>
<dbReference type="Gene3D" id="3.90.226.10">
    <property type="entry name" value="2-enoyl-CoA Hydratase, Chain A, domain 1"/>
    <property type="match status" value="1"/>
</dbReference>
<organism evidence="2 3">
    <name type="scientific">Peribacillus glennii</name>
    <dbReference type="NCBI Taxonomy" id="2303991"/>
    <lineage>
        <taxon>Bacteria</taxon>
        <taxon>Bacillati</taxon>
        <taxon>Bacillota</taxon>
        <taxon>Bacilli</taxon>
        <taxon>Bacillales</taxon>
        <taxon>Bacillaceae</taxon>
        <taxon>Peribacillus</taxon>
    </lineage>
</organism>
<protein>
    <submittedName>
        <fullName evidence="2">Enoyl-CoA hydratase</fullName>
        <ecNumber evidence="2">4.2.1.17</ecNumber>
    </submittedName>
</protein>
<reference evidence="2 3" key="1">
    <citation type="submission" date="2018-08" db="EMBL/GenBank/DDBJ databases">
        <title>Bacillus chawlae sp. nov., Bacillus glennii sp. nov., and Bacillus saganii sp. nov. Isolated from the Vehicle Assembly Building at Kennedy Space Center where the Viking Spacecraft were Assembled.</title>
        <authorList>
            <person name="Seuylemezian A."/>
            <person name="Vaishampayan P."/>
        </authorList>
    </citation>
    <scope>NUCLEOTIDE SEQUENCE [LARGE SCALE GENOMIC DNA]</scope>
    <source>
        <strain evidence="2 3">V44-8</strain>
    </source>
</reference>
<dbReference type="NCBIfam" id="NF005804">
    <property type="entry name" value="PRK07659.1"/>
    <property type="match status" value="1"/>
</dbReference>
<gene>
    <name evidence="2" type="ORF">D0466_16085</name>
</gene>
<dbReference type="InterPro" id="IPR001753">
    <property type="entry name" value="Enoyl-CoA_hydra/iso"/>
</dbReference>
<dbReference type="Gene3D" id="1.10.12.10">
    <property type="entry name" value="Lyase 2-enoyl-coa Hydratase, Chain A, domain 2"/>
    <property type="match status" value="1"/>
</dbReference>
<dbReference type="EC" id="4.2.1.17" evidence="2"/>
<comment type="similarity">
    <text evidence="1">Belongs to the enoyl-CoA hydratase/isomerase family.</text>
</comment>
<keyword evidence="2" id="KW-0456">Lyase</keyword>
<sequence length="268" mass="29395">MGIESASAQETVLVTYSGRTATVELNRPESMNSMNEGMLRELVGALKEITINDDVDVVVLKGKGKAFSSGGDIKMMLSSTGEEGEANFNSLMDCISELVTTLYFMPKLTICGIHGAAAGLGLSIALATDYIIAEPESKIAMNFIGIGLIPDGGGHFFLERRLGEVRAKELIWEGKVMRAPEAFEKGLIHEVASETLDNSIETKLQKWLSSPIQAMIKTKKILGEKNRPLLLKMLELEKNAQMKMRKTSDHQEGIRAFVEKRTPNFTGK</sequence>
<proteinExistence type="inferred from homology"/>
<dbReference type="Pfam" id="PF00378">
    <property type="entry name" value="ECH_1"/>
    <property type="match status" value="1"/>
</dbReference>
<comment type="caution">
    <text evidence="2">The sequence shown here is derived from an EMBL/GenBank/DDBJ whole genome shotgun (WGS) entry which is preliminary data.</text>
</comment>
<evidence type="ECO:0000313" key="2">
    <source>
        <dbReference type="EMBL" id="RFU62100.1"/>
    </source>
</evidence>
<dbReference type="InterPro" id="IPR029045">
    <property type="entry name" value="ClpP/crotonase-like_dom_sf"/>
</dbReference>